<evidence type="ECO:0000256" key="2">
    <source>
        <dbReference type="ARBA" id="ARBA00022617"/>
    </source>
</evidence>
<dbReference type="OrthoDB" id="3945418at2759"/>
<keyword evidence="4 9" id="KW-0560">Oxidoreductase</keyword>
<dbReference type="InterPro" id="IPR036396">
    <property type="entry name" value="Cyt_P450_sf"/>
</dbReference>
<evidence type="ECO:0000313" key="11">
    <source>
        <dbReference type="EMBL" id="CAD7645322.1"/>
    </source>
</evidence>
<sequence length="346" mass="39303">MKIIEMDVKKLLSAFLCDAINSFAFSIKTNALKDPNQPLVEFGRKVLAVEFNTALVLSIFLPKVAKLLRVTPFPADAIQYFKQLTEKLVAERREENSKQSLSQFLSHTKPIETKRKDFLQIMIDANKDTAEEEELITDHNTSDGVFERADDRQNASNPTAGRQTLSTVEMTAQCMLFFIAGFDTTGSAISHTLYYLSKYPEIQQKLYEELRDVTDFSADTLAALPYLNAVIQESVRLRPPILRVERVCNEDITLHNIHIPEGTICTVATYALHRDSRYWSDARTFRPERFVGSKPAHPYALMPFGAGPRVCLGMRFALIEIRLCLAKLVPRFRFTLCENTVVCILL</sequence>
<dbReference type="EMBL" id="OC888365">
    <property type="protein sequence ID" value="CAD7645322.1"/>
    <property type="molecule type" value="Genomic_DNA"/>
</dbReference>
<evidence type="ECO:0008006" key="13">
    <source>
        <dbReference type="Google" id="ProtNLM"/>
    </source>
</evidence>
<evidence type="ECO:0000256" key="7">
    <source>
        <dbReference type="ARBA" id="ARBA00043906"/>
    </source>
</evidence>
<dbReference type="PANTHER" id="PTHR24302:SF15">
    <property type="entry name" value="FATTY-ACID PEROXYGENASE"/>
    <property type="match status" value="1"/>
</dbReference>
<accession>A0A7R9LP77</accession>
<feature type="region of interest" description="Disordered" evidence="10">
    <location>
        <begin position="138"/>
        <end position="160"/>
    </location>
</feature>
<evidence type="ECO:0000256" key="5">
    <source>
        <dbReference type="ARBA" id="ARBA00023004"/>
    </source>
</evidence>
<dbReference type="AlphaFoldDB" id="A0A7R9LP77"/>
<evidence type="ECO:0000256" key="1">
    <source>
        <dbReference type="ARBA" id="ARBA00010617"/>
    </source>
</evidence>
<evidence type="ECO:0000256" key="9">
    <source>
        <dbReference type="RuleBase" id="RU000461"/>
    </source>
</evidence>
<dbReference type="InterPro" id="IPR001128">
    <property type="entry name" value="Cyt_P450"/>
</dbReference>
<feature type="non-terminal residue" evidence="11">
    <location>
        <position position="346"/>
    </location>
</feature>
<dbReference type="Pfam" id="PF00067">
    <property type="entry name" value="p450"/>
    <property type="match status" value="2"/>
</dbReference>
<name>A0A7R9LP77_9ACAR</name>
<protein>
    <recommendedName>
        <fullName evidence="13">Cytochrome P450</fullName>
    </recommendedName>
</protein>
<comment type="similarity">
    <text evidence="1 9">Belongs to the cytochrome P450 family.</text>
</comment>
<dbReference type="PRINTS" id="PR00385">
    <property type="entry name" value="P450"/>
</dbReference>
<dbReference type="GO" id="GO:0008395">
    <property type="term" value="F:steroid hydroxylase activity"/>
    <property type="evidence" value="ECO:0007669"/>
    <property type="project" value="TreeGrafter"/>
</dbReference>
<proteinExistence type="inferred from homology"/>
<dbReference type="GO" id="GO:0016705">
    <property type="term" value="F:oxidoreductase activity, acting on paired donors, with incorporation or reduction of molecular oxygen"/>
    <property type="evidence" value="ECO:0007669"/>
    <property type="project" value="InterPro"/>
</dbReference>
<reference evidence="11" key="1">
    <citation type="submission" date="2020-11" db="EMBL/GenBank/DDBJ databases">
        <authorList>
            <person name="Tran Van P."/>
        </authorList>
    </citation>
    <scope>NUCLEOTIDE SEQUENCE</scope>
</reference>
<dbReference type="PANTHER" id="PTHR24302">
    <property type="entry name" value="CYTOCHROME P450 FAMILY 3"/>
    <property type="match status" value="1"/>
</dbReference>
<feature type="compositionally biased region" description="Basic and acidic residues" evidence="10">
    <location>
        <begin position="138"/>
        <end position="153"/>
    </location>
</feature>
<evidence type="ECO:0000256" key="10">
    <source>
        <dbReference type="SAM" id="MobiDB-lite"/>
    </source>
</evidence>
<keyword evidence="3 8" id="KW-0479">Metal-binding</keyword>
<feature type="binding site" description="axial binding residue" evidence="8">
    <location>
        <position position="311"/>
    </location>
    <ligand>
        <name>heme</name>
        <dbReference type="ChEBI" id="CHEBI:30413"/>
    </ligand>
    <ligandPart>
        <name>Fe</name>
        <dbReference type="ChEBI" id="CHEBI:18248"/>
    </ligandPart>
</feature>
<dbReference type="InterPro" id="IPR050705">
    <property type="entry name" value="Cytochrome_P450_3A"/>
</dbReference>
<keyword evidence="6 9" id="KW-0503">Monooxygenase</keyword>
<dbReference type="GO" id="GO:0020037">
    <property type="term" value="F:heme binding"/>
    <property type="evidence" value="ECO:0007669"/>
    <property type="project" value="InterPro"/>
</dbReference>
<dbReference type="GO" id="GO:0005506">
    <property type="term" value="F:iron ion binding"/>
    <property type="evidence" value="ECO:0007669"/>
    <property type="project" value="InterPro"/>
</dbReference>
<evidence type="ECO:0000313" key="12">
    <source>
        <dbReference type="Proteomes" id="UP000759131"/>
    </source>
</evidence>
<keyword evidence="12" id="KW-1185">Reference proteome</keyword>
<organism evidence="11">
    <name type="scientific">Medioppia subpectinata</name>
    <dbReference type="NCBI Taxonomy" id="1979941"/>
    <lineage>
        <taxon>Eukaryota</taxon>
        <taxon>Metazoa</taxon>
        <taxon>Ecdysozoa</taxon>
        <taxon>Arthropoda</taxon>
        <taxon>Chelicerata</taxon>
        <taxon>Arachnida</taxon>
        <taxon>Acari</taxon>
        <taxon>Acariformes</taxon>
        <taxon>Sarcoptiformes</taxon>
        <taxon>Oribatida</taxon>
        <taxon>Brachypylina</taxon>
        <taxon>Oppioidea</taxon>
        <taxon>Oppiidae</taxon>
        <taxon>Medioppia</taxon>
    </lineage>
</organism>
<evidence type="ECO:0000256" key="4">
    <source>
        <dbReference type="ARBA" id="ARBA00023002"/>
    </source>
</evidence>
<dbReference type="PRINTS" id="PR00463">
    <property type="entry name" value="EP450I"/>
</dbReference>
<dbReference type="InterPro" id="IPR017972">
    <property type="entry name" value="Cyt_P450_CS"/>
</dbReference>
<dbReference type="PROSITE" id="PS00086">
    <property type="entry name" value="CYTOCHROME_P450"/>
    <property type="match status" value="1"/>
</dbReference>
<comment type="function">
    <text evidence="7">Cytochromes P450 are a group of heme-thiolate monooxygenases. They oxidize a variety of structurally unrelated compounds, including steroids, fatty acids, and xenobiotics.</text>
</comment>
<gene>
    <name evidence="11" type="ORF">OSB1V03_LOCUS20452</name>
</gene>
<keyword evidence="5 8" id="KW-0408">Iron</keyword>
<dbReference type="Proteomes" id="UP000759131">
    <property type="component" value="Unassembled WGS sequence"/>
</dbReference>
<evidence type="ECO:0000256" key="6">
    <source>
        <dbReference type="ARBA" id="ARBA00023033"/>
    </source>
</evidence>
<comment type="cofactor">
    <cofactor evidence="8">
        <name>heme</name>
        <dbReference type="ChEBI" id="CHEBI:30413"/>
    </cofactor>
</comment>
<dbReference type="Gene3D" id="1.10.630.10">
    <property type="entry name" value="Cytochrome P450"/>
    <property type="match status" value="1"/>
</dbReference>
<evidence type="ECO:0000256" key="3">
    <source>
        <dbReference type="ARBA" id="ARBA00022723"/>
    </source>
</evidence>
<dbReference type="SUPFAM" id="SSF48264">
    <property type="entry name" value="Cytochrome P450"/>
    <property type="match status" value="1"/>
</dbReference>
<dbReference type="EMBL" id="CAJPIZ010033790">
    <property type="protein sequence ID" value="CAG2120505.1"/>
    <property type="molecule type" value="Genomic_DNA"/>
</dbReference>
<evidence type="ECO:0000256" key="8">
    <source>
        <dbReference type="PIRSR" id="PIRSR602401-1"/>
    </source>
</evidence>
<dbReference type="InterPro" id="IPR002401">
    <property type="entry name" value="Cyt_P450_E_grp-I"/>
</dbReference>
<keyword evidence="2 8" id="KW-0349">Heme</keyword>